<evidence type="ECO:0000259" key="1">
    <source>
        <dbReference type="Pfam" id="PF21762"/>
    </source>
</evidence>
<name>A0A6G1IP30_9PLEO</name>
<dbReference type="PANTHER" id="PTHR28083:SF1">
    <property type="entry name" value="GOOD FOR FULL DBP5 ACTIVITY PROTEIN 2"/>
    <property type="match status" value="1"/>
</dbReference>
<reference evidence="2" key="1">
    <citation type="journal article" date="2020" name="Stud. Mycol.">
        <title>101 Dothideomycetes genomes: a test case for predicting lifestyles and emergence of pathogens.</title>
        <authorList>
            <person name="Haridas S."/>
            <person name="Albert R."/>
            <person name="Binder M."/>
            <person name="Bloem J."/>
            <person name="Labutti K."/>
            <person name="Salamov A."/>
            <person name="Andreopoulos B."/>
            <person name="Baker S."/>
            <person name="Barry K."/>
            <person name="Bills G."/>
            <person name="Bluhm B."/>
            <person name="Cannon C."/>
            <person name="Castanera R."/>
            <person name="Culley D."/>
            <person name="Daum C."/>
            <person name="Ezra D."/>
            <person name="Gonzalez J."/>
            <person name="Henrissat B."/>
            <person name="Kuo A."/>
            <person name="Liang C."/>
            <person name="Lipzen A."/>
            <person name="Lutzoni F."/>
            <person name="Magnuson J."/>
            <person name="Mondo S."/>
            <person name="Nolan M."/>
            <person name="Ohm R."/>
            <person name="Pangilinan J."/>
            <person name="Park H.-J."/>
            <person name="Ramirez L."/>
            <person name="Alfaro M."/>
            <person name="Sun H."/>
            <person name="Tritt A."/>
            <person name="Yoshinaga Y."/>
            <person name="Zwiers L.-H."/>
            <person name="Turgeon B."/>
            <person name="Goodwin S."/>
            <person name="Spatafora J."/>
            <person name="Crous P."/>
            <person name="Grigoriev I."/>
        </authorList>
    </citation>
    <scope>NUCLEOTIDE SEQUENCE</scope>
    <source>
        <strain evidence="2">CBS 122367</strain>
    </source>
</reference>
<dbReference type="Pfam" id="PF21762">
    <property type="entry name" value="DEDDh_C"/>
    <property type="match status" value="1"/>
</dbReference>
<accession>A0A6G1IP30</accession>
<dbReference type="InterPro" id="IPR040151">
    <property type="entry name" value="Gfd2/YDR514C-like"/>
</dbReference>
<gene>
    <name evidence="2" type="ORF">K458DRAFT_393585</name>
</gene>
<protein>
    <recommendedName>
        <fullName evidence="1">Gfd2/YDR514C-like C-terminal domain-containing protein</fullName>
    </recommendedName>
</protein>
<dbReference type="GO" id="GO:0005634">
    <property type="term" value="C:nucleus"/>
    <property type="evidence" value="ECO:0007669"/>
    <property type="project" value="TreeGrafter"/>
</dbReference>
<dbReference type="OrthoDB" id="5953249at2759"/>
<feature type="domain" description="Gfd2/YDR514C-like C-terminal" evidence="1">
    <location>
        <begin position="42"/>
        <end position="121"/>
    </location>
</feature>
<evidence type="ECO:0000313" key="2">
    <source>
        <dbReference type="EMBL" id="KAF2679743.1"/>
    </source>
</evidence>
<evidence type="ECO:0000313" key="3">
    <source>
        <dbReference type="Proteomes" id="UP000799291"/>
    </source>
</evidence>
<dbReference type="Proteomes" id="UP000799291">
    <property type="component" value="Unassembled WGS sequence"/>
</dbReference>
<dbReference type="PANTHER" id="PTHR28083">
    <property type="entry name" value="GOOD FOR FULL DBP5 ACTIVITY PROTEIN 2"/>
    <property type="match status" value="1"/>
</dbReference>
<organism evidence="2 3">
    <name type="scientific">Lentithecium fluviatile CBS 122367</name>
    <dbReference type="NCBI Taxonomy" id="1168545"/>
    <lineage>
        <taxon>Eukaryota</taxon>
        <taxon>Fungi</taxon>
        <taxon>Dikarya</taxon>
        <taxon>Ascomycota</taxon>
        <taxon>Pezizomycotina</taxon>
        <taxon>Dothideomycetes</taxon>
        <taxon>Pleosporomycetidae</taxon>
        <taxon>Pleosporales</taxon>
        <taxon>Massarineae</taxon>
        <taxon>Lentitheciaceae</taxon>
        <taxon>Lentithecium</taxon>
    </lineage>
</organism>
<sequence>MASITPMQELRAFLSTQSSANILRLALGISVPGAPALAEHLIFNCIDCESFEWDHDFMTEIGLCCFDSRDVRLLVSNPGPHAENIFQKAHFYHFRVLENAHHVNLRFCPGDPESSRFTKPELGNCPIIFLGHAITNDLQMLNKTSPANWECAVEDPRPDLDPSAMYCVLRAEMVIRLVTTLRTLISAVLMVLQRNLPVTEKTAQQVVDDLEKDTQNMACSYGIPVYCTRCGRTNHLRSQCRARVKCVRCEQAWAQQGCAHAFYGLLHSLG</sequence>
<proteinExistence type="predicted"/>
<keyword evidence="3" id="KW-1185">Reference proteome</keyword>
<dbReference type="EMBL" id="MU005601">
    <property type="protein sequence ID" value="KAF2679743.1"/>
    <property type="molecule type" value="Genomic_DNA"/>
</dbReference>
<dbReference type="AlphaFoldDB" id="A0A6G1IP30"/>
<dbReference type="InterPro" id="IPR048519">
    <property type="entry name" value="Gfd2/YDR514C-like_C"/>
</dbReference>